<dbReference type="Proteomes" id="UP000831467">
    <property type="component" value="Chromosome"/>
</dbReference>
<dbReference type="Gene3D" id="3.20.20.70">
    <property type="entry name" value="Aldolase class I"/>
    <property type="match status" value="1"/>
</dbReference>
<dbReference type="CDD" id="cd00408">
    <property type="entry name" value="DHDPS-like"/>
    <property type="match status" value="1"/>
</dbReference>
<sequence length="314" mass="32643">MSSASPAPSFSGVVPPVATPLLPDGTIDHASLTRLVERLIDEGVSGLFALGSTGETAYFTDDQRVELLRTIVAANAGRVPVIAGAIELTAPRIIETARRLVEAGAQAIVTTAPLYTLNSAAEVADHFRTIAAAIDAPLWAYDVPVRVHTKLGVDLLVQLGTEGVIQGVKDSSGDDVSFRRLVAANEAAGRPLQLLTGHEVVVDAMALVGAAGVVPGLANVEAAGYVRLWNAAQQGDWTAARAEQERINRLFDIVFQPRGLSGDATGVGAFKAAMHARGIIDHATMADTVQALDADAVAGIRAILDELGLLPVAV</sequence>
<dbReference type="InterPro" id="IPR002220">
    <property type="entry name" value="DapA-like"/>
</dbReference>
<dbReference type="Pfam" id="PF00701">
    <property type="entry name" value="DHDPS"/>
    <property type="match status" value="1"/>
</dbReference>
<dbReference type="InterPro" id="IPR020625">
    <property type="entry name" value="Schiff_base-form_aldolases_AS"/>
</dbReference>
<reference evidence="5 6" key="1">
    <citation type="submission" date="2021-06" db="EMBL/GenBank/DDBJ databases">
        <title>Genome-based taxonomic framework of Microbacterium strains isolated from marine environment, the description of four new species and reclassification of four preexisting species.</title>
        <authorList>
            <person name="Lee S.D."/>
            <person name="Kim S.-M."/>
            <person name="Byeon Y.-S."/>
            <person name="Yang H.L."/>
            <person name="Kim I.S."/>
        </authorList>
    </citation>
    <scope>NUCLEOTIDE SEQUENCE [LARGE SCALE GENOMIC DNA]</scope>
    <source>
        <strain evidence="5 6">SSW1-51</strain>
    </source>
</reference>
<keyword evidence="3" id="KW-0704">Schiff base</keyword>
<dbReference type="PROSITE" id="PS00666">
    <property type="entry name" value="DHDPS_2"/>
    <property type="match status" value="1"/>
</dbReference>
<evidence type="ECO:0000313" key="6">
    <source>
        <dbReference type="Proteomes" id="UP000831467"/>
    </source>
</evidence>
<evidence type="ECO:0000256" key="2">
    <source>
        <dbReference type="ARBA" id="ARBA00023239"/>
    </source>
</evidence>
<name>A0ABY4ICY0_9MICO</name>
<evidence type="ECO:0000256" key="4">
    <source>
        <dbReference type="PIRNR" id="PIRNR001365"/>
    </source>
</evidence>
<dbReference type="EMBL" id="CP078076">
    <property type="protein sequence ID" value="UPL10434.1"/>
    <property type="molecule type" value="Genomic_DNA"/>
</dbReference>
<dbReference type="InterPro" id="IPR013785">
    <property type="entry name" value="Aldolase_TIM"/>
</dbReference>
<evidence type="ECO:0000256" key="3">
    <source>
        <dbReference type="ARBA" id="ARBA00023270"/>
    </source>
</evidence>
<evidence type="ECO:0000256" key="1">
    <source>
        <dbReference type="ARBA" id="ARBA00007592"/>
    </source>
</evidence>
<dbReference type="PRINTS" id="PR00146">
    <property type="entry name" value="DHPICSNTHASE"/>
</dbReference>
<proteinExistence type="inferred from homology"/>
<keyword evidence="2 4" id="KW-0456">Lyase</keyword>
<dbReference type="PIRSF" id="PIRSF001365">
    <property type="entry name" value="DHDPS"/>
    <property type="match status" value="1"/>
</dbReference>
<protein>
    <submittedName>
        <fullName evidence="5">Dihydrodipicolinate synthase family protein</fullName>
    </submittedName>
</protein>
<keyword evidence="6" id="KW-1185">Reference proteome</keyword>
<dbReference type="RefSeq" id="WP_136035578.1">
    <property type="nucleotide sequence ID" value="NZ_CP078076.1"/>
</dbReference>
<dbReference type="PANTHER" id="PTHR12128:SF66">
    <property type="entry name" value="4-HYDROXY-2-OXOGLUTARATE ALDOLASE, MITOCHONDRIAL"/>
    <property type="match status" value="1"/>
</dbReference>
<comment type="similarity">
    <text evidence="1 4">Belongs to the DapA family.</text>
</comment>
<evidence type="ECO:0000313" key="5">
    <source>
        <dbReference type="EMBL" id="UPL10434.1"/>
    </source>
</evidence>
<dbReference type="SMART" id="SM01130">
    <property type="entry name" value="DHDPS"/>
    <property type="match status" value="1"/>
</dbReference>
<accession>A0ABY4ICY0</accession>
<gene>
    <name evidence="5" type="ORF">KV394_04635</name>
</gene>
<dbReference type="SUPFAM" id="SSF51569">
    <property type="entry name" value="Aldolase"/>
    <property type="match status" value="1"/>
</dbReference>
<organism evidence="5 6">
    <name type="scientific">Microbacterium sufflavum</name>
    <dbReference type="NCBI Taxonomy" id="2851649"/>
    <lineage>
        <taxon>Bacteria</taxon>
        <taxon>Bacillati</taxon>
        <taxon>Actinomycetota</taxon>
        <taxon>Actinomycetes</taxon>
        <taxon>Micrococcales</taxon>
        <taxon>Microbacteriaceae</taxon>
        <taxon>Microbacterium</taxon>
    </lineage>
</organism>
<dbReference type="PANTHER" id="PTHR12128">
    <property type="entry name" value="DIHYDRODIPICOLINATE SYNTHASE"/>
    <property type="match status" value="1"/>
</dbReference>